<sequence length="180" mass="20611">MKYQKIRRPIIMNSETFTSYTHHSNLRPPYIPFIRDTYAKLVPLPNSVSKLLVSSWVKVRHLQSLAPNIFCKASKNVRFDVCDIESESGPSHLRLNQQTLILRSRGNKNISNKFIRTLTRSENCNNFRAEESDSKNLDSHLYKAPVILDENKRQAPNQTLNGEISSIKSLVVVESPSQQS</sequence>
<dbReference type="EMBL" id="MCBR01007654">
    <property type="protein sequence ID" value="RKF75746.1"/>
    <property type="molecule type" value="Genomic_DNA"/>
</dbReference>
<reference evidence="1 2" key="1">
    <citation type="journal article" date="2018" name="BMC Genomics">
        <title>Comparative genome analyses reveal sequence features reflecting distinct modes of host-adaptation between dicot and monocot powdery mildew.</title>
        <authorList>
            <person name="Wu Y."/>
            <person name="Ma X."/>
            <person name="Pan Z."/>
            <person name="Kale S.D."/>
            <person name="Song Y."/>
            <person name="King H."/>
            <person name="Zhang Q."/>
            <person name="Presley C."/>
            <person name="Deng X."/>
            <person name="Wei C.I."/>
            <person name="Xiao S."/>
        </authorList>
    </citation>
    <scope>NUCLEOTIDE SEQUENCE [LARGE SCALE GENOMIC DNA]</scope>
    <source>
        <strain evidence="1">UCSC1</strain>
    </source>
</reference>
<accession>A0A420IMG7</accession>
<gene>
    <name evidence="1" type="ORF">GcC1_076029</name>
</gene>
<evidence type="ECO:0000313" key="1">
    <source>
        <dbReference type="EMBL" id="RKF75746.1"/>
    </source>
</evidence>
<organism evidence="1 2">
    <name type="scientific">Golovinomyces cichoracearum</name>
    <dbReference type="NCBI Taxonomy" id="62708"/>
    <lineage>
        <taxon>Eukaryota</taxon>
        <taxon>Fungi</taxon>
        <taxon>Dikarya</taxon>
        <taxon>Ascomycota</taxon>
        <taxon>Pezizomycotina</taxon>
        <taxon>Leotiomycetes</taxon>
        <taxon>Erysiphales</taxon>
        <taxon>Erysiphaceae</taxon>
        <taxon>Golovinomyces</taxon>
    </lineage>
</organism>
<dbReference type="AlphaFoldDB" id="A0A420IMG7"/>
<evidence type="ECO:0000313" key="2">
    <source>
        <dbReference type="Proteomes" id="UP000285405"/>
    </source>
</evidence>
<proteinExistence type="predicted"/>
<name>A0A420IMG7_9PEZI</name>
<dbReference type="Proteomes" id="UP000285405">
    <property type="component" value="Unassembled WGS sequence"/>
</dbReference>
<protein>
    <submittedName>
        <fullName evidence="1">Uncharacterized protein</fullName>
    </submittedName>
</protein>
<comment type="caution">
    <text evidence="1">The sequence shown here is derived from an EMBL/GenBank/DDBJ whole genome shotgun (WGS) entry which is preliminary data.</text>
</comment>